<dbReference type="AlphaFoldDB" id="A0A085MF45"/>
<proteinExistence type="predicted"/>
<sequence>MLYTMTLSRATSIGHRQLYLSGLTKPGVGPTLIPETNLEKRTIVVFFLSGKETDAVRKRKYKKMTIKGEVNNAIIQEYANLEGSFPKANHFNA</sequence>
<evidence type="ECO:0000313" key="2">
    <source>
        <dbReference type="Proteomes" id="UP000030764"/>
    </source>
</evidence>
<reference evidence="1 2" key="1">
    <citation type="journal article" date="2014" name="Nat. Genet.">
        <title>Genome and transcriptome of the porcine whipworm Trichuris suis.</title>
        <authorList>
            <person name="Jex A.R."/>
            <person name="Nejsum P."/>
            <person name="Schwarz E.M."/>
            <person name="Hu L."/>
            <person name="Young N.D."/>
            <person name="Hall R.S."/>
            <person name="Korhonen P.K."/>
            <person name="Liao S."/>
            <person name="Thamsborg S."/>
            <person name="Xia J."/>
            <person name="Xu P."/>
            <person name="Wang S."/>
            <person name="Scheerlinck J.P."/>
            <person name="Hofmann A."/>
            <person name="Sternberg P.W."/>
            <person name="Wang J."/>
            <person name="Gasser R.B."/>
        </authorList>
    </citation>
    <scope>NUCLEOTIDE SEQUENCE [LARGE SCALE GENOMIC DNA]</scope>
    <source>
        <strain evidence="1">DCEP-RM93M</strain>
    </source>
</reference>
<accession>A0A085MF45</accession>
<protein>
    <submittedName>
        <fullName evidence="1">Uncharacterized protein</fullName>
    </submittedName>
</protein>
<gene>
    <name evidence="1" type="ORF">M513_03280</name>
</gene>
<evidence type="ECO:0000313" key="1">
    <source>
        <dbReference type="EMBL" id="KFD55841.1"/>
    </source>
</evidence>
<name>A0A085MF45_9BILA</name>
<dbReference type="Proteomes" id="UP000030764">
    <property type="component" value="Unassembled WGS sequence"/>
</dbReference>
<keyword evidence="2" id="KW-1185">Reference proteome</keyword>
<dbReference type="EMBL" id="KL363197">
    <property type="protein sequence ID" value="KFD55841.1"/>
    <property type="molecule type" value="Genomic_DNA"/>
</dbReference>
<organism evidence="1 2">
    <name type="scientific">Trichuris suis</name>
    <name type="common">pig whipworm</name>
    <dbReference type="NCBI Taxonomy" id="68888"/>
    <lineage>
        <taxon>Eukaryota</taxon>
        <taxon>Metazoa</taxon>
        <taxon>Ecdysozoa</taxon>
        <taxon>Nematoda</taxon>
        <taxon>Enoplea</taxon>
        <taxon>Dorylaimia</taxon>
        <taxon>Trichinellida</taxon>
        <taxon>Trichuridae</taxon>
        <taxon>Trichuris</taxon>
    </lineage>
</organism>